<keyword evidence="3" id="KW-1185">Reference proteome</keyword>
<dbReference type="EMBL" id="KV008495">
    <property type="protein sequence ID" value="KZV30181.1"/>
    <property type="molecule type" value="Genomic_DNA"/>
</dbReference>
<dbReference type="AlphaFoldDB" id="A0A2Z7B7U4"/>
<gene>
    <name evidence="2" type="ORF">F511_43568</name>
</gene>
<protein>
    <submittedName>
        <fullName evidence="2">Uncharacterized protein</fullName>
    </submittedName>
</protein>
<evidence type="ECO:0000313" key="2">
    <source>
        <dbReference type="EMBL" id="KZV30181.1"/>
    </source>
</evidence>
<evidence type="ECO:0000313" key="3">
    <source>
        <dbReference type="Proteomes" id="UP000250235"/>
    </source>
</evidence>
<sequence length="99" mass="10662">MDLGVVRTEGLHQWWPEQGERTRRPAGGRVARSMAGASTCSDHFSMVRSRFEARSVTLEPPGPGGGQAGRAPAVVAGAGRTNVKTGDWSRRQLVQESVF</sequence>
<proteinExistence type="predicted"/>
<reference evidence="2 3" key="1">
    <citation type="journal article" date="2015" name="Proc. Natl. Acad. Sci. U.S.A.">
        <title>The resurrection genome of Boea hygrometrica: A blueprint for survival of dehydration.</title>
        <authorList>
            <person name="Xiao L."/>
            <person name="Yang G."/>
            <person name="Zhang L."/>
            <person name="Yang X."/>
            <person name="Zhao S."/>
            <person name="Ji Z."/>
            <person name="Zhou Q."/>
            <person name="Hu M."/>
            <person name="Wang Y."/>
            <person name="Chen M."/>
            <person name="Xu Y."/>
            <person name="Jin H."/>
            <person name="Xiao X."/>
            <person name="Hu G."/>
            <person name="Bao F."/>
            <person name="Hu Y."/>
            <person name="Wan P."/>
            <person name="Li L."/>
            <person name="Deng X."/>
            <person name="Kuang T."/>
            <person name="Xiang C."/>
            <person name="Zhu J.K."/>
            <person name="Oliver M.J."/>
            <person name="He Y."/>
        </authorList>
    </citation>
    <scope>NUCLEOTIDE SEQUENCE [LARGE SCALE GENOMIC DNA]</scope>
    <source>
        <strain evidence="3">cv. XS01</strain>
    </source>
</reference>
<dbReference type="Proteomes" id="UP000250235">
    <property type="component" value="Unassembled WGS sequence"/>
</dbReference>
<accession>A0A2Z7B7U4</accession>
<evidence type="ECO:0000256" key="1">
    <source>
        <dbReference type="SAM" id="MobiDB-lite"/>
    </source>
</evidence>
<name>A0A2Z7B7U4_9LAMI</name>
<feature type="region of interest" description="Disordered" evidence="1">
    <location>
        <begin position="17"/>
        <end position="37"/>
    </location>
</feature>
<organism evidence="2 3">
    <name type="scientific">Dorcoceras hygrometricum</name>
    <dbReference type="NCBI Taxonomy" id="472368"/>
    <lineage>
        <taxon>Eukaryota</taxon>
        <taxon>Viridiplantae</taxon>
        <taxon>Streptophyta</taxon>
        <taxon>Embryophyta</taxon>
        <taxon>Tracheophyta</taxon>
        <taxon>Spermatophyta</taxon>
        <taxon>Magnoliopsida</taxon>
        <taxon>eudicotyledons</taxon>
        <taxon>Gunneridae</taxon>
        <taxon>Pentapetalae</taxon>
        <taxon>asterids</taxon>
        <taxon>lamiids</taxon>
        <taxon>Lamiales</taxon>
        <taxon>Gesneriaceae</taxon>
        <taxon>Didymocarpoideae</taxon>
        <taxon>Trichosporeae</taxon>
        <taxon>Loxocarpinae</taxon>
        <taxon>Dorcoceras</taxon>
    </lineage>
</organism>